<proteinExistence type="predicted"/>
<organism evidence="1 2">
    <name type="scientific">Ligilactobacillus murinus</name>
    <dbReference type="NCBI Taxonomy" id="1622"/>
    <lineage>
        <taxon>Bacteria</taxon>
        <taxon>Bacillati</taxon>
        <taxon>Bacillota</taxon>
        <taxon>Bacilli</taxon>
        <taxon>Lactobacillales</taxon>
        <taxon>Lactobacillaceae</taxon>
        <taxon>Ligilactobacillus</taxon>
    </lineage>
</organism>
<gene>
    <name evidence="1" type="ORF">FEE40_12935</name>
</gene>
<keyword evidence="1" id="KW-0614">Plasmid</keyword>
<evidence type="ECO:0000313" key="2">
    <source>
        <dbReference type="Proteomes" id="UP000463931"/>
    </source>
</evidence>
<dbReference type="Proteomes" id="UP000463931">
    <property type="component" value="Plasmid unnamed"/>
</dbReference>
<reference evidence="1 2" key="1">
    <citation type="journal article" date="2019" name="Nat. Med.">
        <title>Preventing dysbiosis of the neonatal mouse intestinal microbiome protects against late-onset sepsis.</title>
        <authorList>
            <person name="Singer J.R."/>
            <person name="Blosser E.G."/>
            <person name="Zindl C.L."/>
            <person name="Silberger D.J."/>
            <person name="Conlan S."/>
            <person name="Laufer V.A."/>
            <person name="DiToro D."/>
            <person name="Deming C."/>
            <person name="Kumar R."/>
            <person name="Morrow C.D."/>
            <person name="Segre J.A."/>
            <person name="Gray M.J."/>
            <person name="Randolph D.A."/>
            <person name="Weaver C.T."/>
        </authorList>
    </citation>
    <scope>NUCLEOTIDE SEQUENCE [LARGE SCALE GENOMIC DNA]</scope>
    <source>
        <strain evidence="1 2">V10</strain>
    </source>
</reference>
<name>A0AAE6WHY4_9LACO</name>
<dbReference type="RefSeq" id="WP_163587439.1">
    <property type="nucleotide sequence ID" value="NZ_CP040853.1"/>
</dbReference>
<sequence>MAYTYKYRSISLRLSEEKDADILNFIDSEIKNKRLSRADVVRQALLAQMAFNDITKPVSKTSSQLNTAEPSNIKVRKKQASIERQVDNTDIEKAKELLLNGFTGI</sequence>
<evidence type="ECO:0000313" key="1">
    <source>
        <dbReference type="EMBL" id="QIA91109.1"/>
    </source>
</evidence>
<geneLocation type="plasmid" evidence="1 2">
    <name>unnamed</name>
</geneLocation>
<dbReference type="AlphaFoldDB" id="A0AAE6WHY4"/>
<dbReference type="EMBL" id="CP040853">
    <property type="protein sequence ID" value="QIA91109.1"/>
    <property type="molecule type" value="Genomic_DNA"/>
</dbReference>
<accession>A0AAE6WHY4</accession>
<protein>
    <submittedName>
        <fullName evidence="1">Uncharacterized protein</fullName>
    </submittedName>
</protein>